<keyword evidence="10" id="KW-1185">Reference proteome</keyword>
<dbReference type="EMBL" id="JANBQF010000121">
    <property type="protein sequence ID" value="KAJ2005041.1"/>
    <property type="molecule type" value="Genomic_DNA"/>
</dbReference>
<dbReference type="GO" id="GO:0005737">
    <property type="term" value="C:cytoplasm"/>
    <property type="evidence" value="ECO:0007669"/>
    <property type="project" value="UniProtKB-SubCell"/>
</dbReference>
<comment type="similarity">
    <text evidence="3">Belongs to the CSN1 family.</text>
</comment>
<name>A0A9W8BLH3_9FUNG</name>
<dbReference type="OrthoDB" id="422427at2759"/>
<dbReference type="GO" id="GO:0008180">
    <property type="term" value="C:COP9 signalosome"/>
    <property type="evidence" value="ECO:0007669"/>
    <property type="project" value="UniProtKB-KW"/>
</dbReference>
<keyword evidence="6" id="KW-0539">Nucleus</keyword>
<gene>
    <name evidence="9" type="ORF">H4R26_002160</name>
</gene>
<evidence type="ECO:0008006" key="11">
    <source>
        <dbReference type="Google" id="ProtNLM"/>
    </source>
</evidence>
<evidence type="ECO:0000259" key="8">
    <source>
        <dbReference type="Pfam" id="PF10602"/>
    </source>
</evidence>
<dbReference type="AlphaFoldDB" id="A0A9W8BLH3"/>
<protein>
    <recommendedName>
        <fullName evidence="11">PCI domain-containing protein</fullName>
    </recommendedName>
</protein>
<dbReference type="InterPro" id="IPR019585">
    <property type="entry name" value="Rpn7/CSN1"/>
</dbReference>
<accession>A0A9W8BLH3</accession>
<evidence type="ECO:0000259" key="7">
    <source>
        <dbReference type="Pfam" id="PF01399"/>
    </source>
</evidence>
<comment type="caution">
    <text evidence="9">The sequence shown here is derived from an EMBL/GenBank/DDBJ whole genome shotgun (WGS) entry which is preliminary data.</text>
</comment>
<evidence type="ECO:0000256" key="4">
    <source>
        <dbReference type="ARBA" id="ARBA00022490"/>
    </source>
</evidence>
<dbReference type="Proteomes" id="UP001150907">
    <property type="component" value="Unassembled WGS sequence"/>
</dbReference>
<reference evidence="9" key="1">
    <citation type="submission" date="2022-07" db="EMBL/GenBank/DDBJ databases">
        <title>Phylogenomic reconstructions and comparative analyses of Kickxellomycotina fungi.</title>
        <authorList>
            <person name="Reynolds N.K."/>
            <person name="Stajich J.E."/>
            <person name="Barry K."/>
            <person name="Grigoriev I.V."/>
            <person name="Crous P."/>
            <person name="Smith M.E."/>
        </authorList>
    </citation>
    <scope>NUCLEOTIDE SEQUENCE</scope>
    <source>
        <strain evidence="9">IMI 214461</strain>
    </source>
</reference>
<feature type="domain" description="PCI" evidence="7">
    <location>
        <begin position="324"/>
        <end position="395"/>
    </location>
</feature>
<comment type="subcellular location">
    <subcellularLocation>
        <location evidence="2">Cytoplasm</location>
    </subcellularLocation>
    <subcellularLocation>
        <location evidence="1">Nucleus</location>
    </subcellularLocation>
</comment>
<evidence type="ECO:0000256" key="3">
    <source>
        <dbReference type="ARBA" id="ARBA00008793"/>
    </source>
</evidence>
<feature type="domain" description="26S proteasome regulatory subunit Rpn7 N-terminal" evidence="8">
    <location>
        <begin position="101"/>
        <end position="278"/>
    </location>
</feature>
<sequence>MNPDDYTTNMGKTSGNGSDEYHGTMFATPKLELFDLSKYLGEYQGRVKISRALYLGERCPELMIESYRIALDEIKKSTTDIALHDRVLRRLEQLGTASARDAQWVESARKSNNLAVDLQTVELNRAKQQHVKKDALRAQTVLARQKVKMGNMDGALRVLQDARDFCSTVDDQAQLSFELTWASQAMNKWLQVNSYLQRVTSTLTSMPPKMAAEVKVLQIQADFGEARWSAVVKNARELMYDDVIASGVFERGLLTSQDIALYGTLAGLAALKRDDLKEQLIDCAEFGKFLDYIPECWRLLRNFYSSSYSDALLRLDTILSLGVLDPVIAPHAPVLRNQIVENAVVLYTQPFLSTNLSSMAKALRFGSASQLEATLVKLIEKRLILGRIDAVSGYLLKYTLDPRDQALETIERVYSTFTEQADVMLARIHYLEEETAALKTRTTSNR</sequence>
<dbReference type="InterPro" id="IPR045135">
    <property type="entry name" value="Rpn7_N"/>
</dbReference>
<evidence type="ECO:0000313" key="10">
    <source>
        <dbReference type="Proteomes" id="UP001150907"/>
    </source>
</evidence>
<dbReference type="PANTHER" id="PTHR14145:SF2">
    <property type="entry name" value="COP9 SIGNALOSOME COMPLEX SUBUNIT 1"/>
    <property type="match status" value="1"/>
</dbReference>
<dbReference type="InterPro" id="IPR036390">
    <property type="entry name" value="WH_DNA-bd_sf"/>
</dbReference>
<evidence type="ECO:0000256" key="1">
    <source>
        <dbReference type="ARBA" id="ARBA00004123"/>
    </source>
</evidence>
<dbReference type="Pfam" id="PF10602">
    <property type="entry name" value="RPN7"/>
    <property type="match status" value="1"/>
</dbReference>
<evidence type="ECO:0000313" key="9">
    <source>
        <dbReference type="EMBL" id="KAJ2005041.1"/>
    </source>
</evidence>
<keyword evidence="5" id="KW-0736">Signalosome</keyword>
<dbReference type="PANTHER" id="PTHR14145">
    <property type="entry name" value="26S PROTESOME SUBUNIT 6"/>
    <property type="match status" value="1"/>
</dbReference>
<proteinExistence type="inferred from homology"/>
<dbReference type="SUPFAM" id="SSF46785">
    <property type="entry name" value="Winged helix' DNA-binding domain"/>
    <property type="match status" value="1"/>
</dbReference>
<evidence type="ECO:0000256" key="5">
    <source>
        <dbReference type="ARBA" id="ARBA00022790"/>
    </source>
</evidence>
<dbReference type="Pfam" id="PF01399">
    <property type="entry name" value="PCI"/>
    <property type="match status" value="1"/>
</dbReference>
<evidence type="ECO:0000256" key="2">
    <source>
        <dbReference type="ARBA" id="ARBA00004496"/>
    </source>
</evidence>
<evidence type="ECO:0000256" key="6">
    <source>
        <dbReference type="ARBA" id="ARBA00023242"/>
    </source>
</evidence>
<dbReference type="InterPro" id="IPR000717">
    <property type="entry name" value="PCI_dom"/>
</dbReference>
<keyword evidence="4" id="KW-0963">Cytoplasm</keyword>
<dbReference type="Gene3D" id="1.25.40.570">
    <property type="match status" value="1"/>
</dbReference>
<organism evidence="9 10">
    <name type="scientific">Coemansia thaxteri</name>
    <dbReference type="NCBI Taxonomy" id="2663907"/>
    <lineage>
        <taxon>Eukaryota</taxon>
        <taxon>Fungi</taxon>
        <taxon>Fungi incertae sedis</taxon>
        <taxon>Zoopagomycota</taxon>
        <taxon>Kickxellomycotina</taxon>
        <taxon>Kickxellomycetes</taxon>
        <taxon>Kickxellales</taxon>
        <taxon>Kickxellaceae</taxon>
        <taxon>Coemansia</taxon>
    </lineage>
</organism>